<dbReference type="InterPro" id="IPR036514">
    <property type="entry name" value="SGNH_hydro_sf"/>
</dbReference>
<dbReference type="InterPro" id="IPR013830">
    <property type="entry name" value="SGNH_hydro"/>
</dbReference>
<evidence type="ECO:0000313" key="3">
    <source>
        <dbReference type="Proteomes" id="UP000274920"/>
    </source>
</evidence>
<dbReference type="AlphaFoldDB" id="A0A3R8KVW4"/>
<dbReference type="RefSeq" id="WP_125126693.1">
    <property type="nucleotide sequence ID" value="NZ_RHJS01000002.1"/>
</dbReference>
<comment type="caution">
    <text evidence="2">The sequence shown here is derived from an EMBL/GenBank/DDBJ whole genome shotgun (WGS) entry which is preliminary data.</text>
</comment>
<evidence type="ECO:0000259" key="1">
    <source>
        <dbReference type="Pfam" id="PF13472"/>
    </source>
</evidence>
<evidence type="ECO:0000313" key="2">
    <source>
        <dbReference type="EMBL" id="RRK30923.1"/>
    </source>
</evidence>
<sequence length="281" mass="32160">MKTSFKTPDQYAEAILHIADMQEPENEKQPLRFMKVMKENRGFINKLSPYSMETEDGLERKNPLIVVLGDSVTAGHFEFNGDMADFFEKLKTQKIDEDQVIEATDVLRSYADQFRKMLIEHYDQTAVSVINSGIAGDTMHGMYRRLERDVIRYQPDLVIINGSLNWGEEDGDDEEYYDVLSKTVQEVKDKTDADIILLTPNMELPGNPASNPHSSLKDRIKAIRRVAKEKDVCLADVYKIWETYAEKGYPLKELLANGINHPSIVGHTVYAKALMKLFYNV</sequence>
<proteinExistence type="predicted"/>
<reference evidence="2" key="1">
    <citation type="submission" date="2018-10" db="EMBL/GenBank/DDBJ databases">
        <title>Schaedlerella arabinophila gen. nov. sp. nov., isolated from the mouse intestinal tract and comparative analysis with the genome of the closely related altered Schaedler flora strain ASF502.</title>
        <authorList>
            <person name="Miyake S."/>
            <person name="Soh M."/>
            <person name="Seedorf H."/>
        </authorList>
    </citation>
    <scope>NUCLEOTIDE SEQUENCE [LARGE SCALE GENOMIC DNA]</scope>
    <source>
        <strain evidence="2">DSM 106076</strain>
    </source>
</reference>
<dbReference type="PANTHER" id="PTHR30383">
    <property type="entry name" value="THIOESTERASE 1/PROTEASE 1/LYSOPHOSPHOLIPASE L1"/>
    <property type="match status" value="1"/>
</dbReference>
<dbReference type="Proteomes" id="UP000274920">
    <property type="component" value="Unassembled WGS sequence"/>
</dbReference>
<keyword evidence="3" id="KW-1185">Reference proteome</keyword>
<protein>
    <recommendedName>
        <fullName evidence="1">SGNH hydrolase-type esterase domain-containing protein</fullName>
    </recommendedName>
</protein>
<dbReference type="Pfam" id="PF13472">
    <property type="entry name" value="Lipase_GDSL_2"/>
    <property type="match status" value="1"/>
</dbReference>
<name>A0A3R8KVW4_9FIRM</name>
<dbReference type="GO" id="GO:0004622">
    <property type="term" value="F:phosphatidylcholine lysophospholipase activity"/>
    <property type="evidence" value="ECO:0007669"/>
    <property type="project" value="TreeGrafter"/>
</dbReference>
<feature type="domain" description="SGNH hydrolase-type esterase" evidence="1">
    <location>
        <begin position="67"/>
        <end position="268"/>
    </location>
</feature>
<organism evidence="2 3">
    <name type="scientific">Schaedlerella arabinosiphila</name>
    <dbReference type="NCBI Taxonomy" id="2044587"/>
    <lineage>
        <taxon>Bacteria</taxon>
        <taxon>Bacillati</taxon>
        <taxon>Bacillota</taxon>
        <taxon>Clostridia</taxon>
        <taxon>Lachnospirales</taxon>
        <taxon>Lachnospiraceae</taxon>
        <taxon>Schaedlerella</taxon>
    </lineage>
</organism>
<dbReference type="Gene3D" id="3.40.50.1110">
    <property type="entry name" value="SGNH hydrolase"/>
    <property type="match status" value="1"/>
</dbReference>
<dbReference type="PANTHER" id="PTHR30383:SF5">
    <property type="entry name" value="SGNH HYDROLASE-TYPE ESTERASE DOMAIN-CONTAINING PROTEIN"/>
    <property type="match status" value="1"/>
</dbReference>
<dbReference type="SUPFAM" id="SSF52266">
    <property type="entry name" value="SGNH hydrolase"/>
    <property type="match status" value="1"/>
</dbReference>
<dbReference type="InterPro" id="IPR051532">
    <property type="entry name" value="Ester_Hydrolysis_Enzymes"/>
</dbReference>
<gene>
    <name evidence="2" type="ORF">EBB54_05675</name>
</gene>
<accession>A0A3R8KVW4</accession>
<dbReference type="EMBL" id="RHJS01000002">
    <property type="protein sequence ID" value="RRK30923.1"/>
    <property type="molecule type" value="Genomic_DNA"/>
</dbReference>